<evidence type="ECO:0000313" key="5">
    <source>
        <dbReference type="Proteomes" id="UP000824976"/>
    </source>
</evidence>
<dbReference type="Pfam" id="PF06568">
    <property type="entry name" value="YjiS-like"/>
    <property type="match status" value="1"/>
</dbReference>
<dbReference type="InterPro" id="IPR009506">
    <property type="entry name" value="YjiS-like"/>
</dbReference>
<dbReference type="AlphaFoldDB" id="A0AAE7D0V3"/>
<name>A0AAE7D0V3_9GAMM</name>
<gene>
    <name evidence="2" type="ORF">DWG24_19755</name>
    <name evidence="3" type="ORF">FGI21_12825</name>
</gene>
<protein>
    <submittedName>
        <fullName evidence="2">DUF1127 domain-containing protein</fullName>
    </submittedName>
</protein>
<proteinExistence type="predicted"/>
<accession>A0AAE7D0V3</accession>
<sequence>MTQHLTPRSLLQRLYHLVQSHYQRHQTRKILNALDDHRLRDIGLTRHDIRHL</sequence>
<organism evidence="2 4">
    <name type="scientific">Dickeya zeae</name>
    <dbReference type="NCBI Taxonomy" id="204042"/>
    <lineage>
        <taxon>Bacteria</taxon>
        <taxon>Pseudomonadati</taxon>
        <taxon>Pseudomonadota</taxon>
        <taxon>Gammaproteobacteria</taxon>
        <taxon>Enterobacterales</taxon>
        <taxon>Pectobacteriaceae</taxon>
        <taxon>Dickeya</taxon>
    </lineage>
</organism>
<evidence type="ECO:0000313" key="2">
    <source>
        <dbReference type="EMBL" id="QIZ52820.1"/>
    </source>
</evidence>
<reference evidence="3 5" key="2">
    <citation type="submission" date="2019-06" db="EMBL/GenBank/DDBJ databases">
        <title>Complete genome of Dickeya zeae PL65.</title>
        <authorList>
            <person name="Boluk G."/>
            <person name="Arif M."/>
        </authorList>
    </citation>
    <scope>NUCLEOTIDE SEQUENCE [LARGE SCALE GENOMIC DNA]</scope>
    <source>
        <strain evidence="3 5">PL65</strain>
    </source>
</reference>
<dbReference type="RefSeq" id="WP_168363746.1">
    <property type="nucleotide sequence ID" value="NZ_CP033622.1"/>
</dbReference>
<dbReference type="Proteomes" id="UP000500801">
    <property type="component" value="Chromosome"/>
</dbReference>
<dbReference type="EMBL" id="CP040817">
    <property type="protein sequence ID" value="QYM92686.1"/>
    <property type="molecule type" value="Genomic_DNA"/>
</dbReference>
<reference evidence="2 4" key="1">
    <citation type="submission" date="2018-11" db="EMBL/GenBank/DDBJ databases">
        <title>Complete genome sequence of Dickeya zeae strain CE1 infecting Canna edulis Ker-Gawl. in China.</title>
        <authorList>
            <person name="Zhang J."/>
            <person name="Lin B."/>
            <person name="Shen H."/>
            <person name="Jiang S."/>
            <person name="Pu X."/>
            <person name="Sun D."/>
        </authorList>
    </citation>
    <scope>NUCLEOTIDE SEQUENCE [LARGE SCALE GENOMIC DNA]</scope>
    <source>
        <strain evidence="2 4">CE1</strain>
    </source>
</reference>
<evidence type="ECO:0000313" key="3">
    <source>
        <dbReference type="EMBL" id="QYM92686.1"/>
    </source>
</evidence>
<evidence type="ECO:0000313" key="4">
    <source>
        <dbReference type="Proteomes" id="UP000500801"/>
    </source>
</evidence>
<dbReference type="Proteomes" id="UP000824976">
    <property type="component" value="Chromosome"/>
</dbReference>
<dbReference type="EMBL" id="CP033622">
    <property type="protein sequence ID" value="QIZ52820.1"/>
    <property type="molecule type" value="Genomic_DNA"/>
</dbReference>
<evidence type="ECO:0000259" key="1">
    <source>
        <dbReference type="Pfam" id="PF06568"/>
    </source>
</evidence>
<feature type="domain" description="YjiS-like" evidence="1">
    <location>
        <begin position="16"/>
        <end position="50"/>
    </location>
</feature>
<keyword evidence="5" id="KW-1185">Reference proteome</keyword>